<keyword evidence="17" id="KW-1185">Reference proteome</keyword>
<dbReference type="InterPro" id="IPR051310">
    <property type="entry name" value="MCP_chemotaxis"/>
</dbReference>
<dbReference type="Gene3D" id="1.10.287.950">
    <property type="entry name" value="Methyl-accepting chemotaxis protein"/>
    <property type="match status" value="1"/>
</dbReference>
<dbReference type="InterPro" id="IPR003122">
    <property type="entry name" value="Tar_rcpt_lig-bd"/>
</dbReference>
<dbReference type="RefSeq" id="WP_015853999.1">
    <property type="nucleotide sequence ID" value="NC_012880.1"/>
</dbReference>
<keyword evidence="5" id="KW-0997">Cell inner membrane</keyword>
<proteinExistence type="inferred from homology"/>
<dbReference type="STRING" id="579405.Dd703_2308"/>
<dbReference type="CDD" id="cd11386">
    <property type="entry name" value="MCP_signal"/>
    <property type="match status" value="1"/>
</dbReference>
<dbReference type="Pfam" id="PF00015">
    <property type="entry name" value="MCPsignal"/>
    <property type="match status" value="1"/>
</dbReference>
<dbReference type="PRINTS" id="PR00260">
    <property type="entry name" value="CHEMTRNSDUCR"/>
</dbReference>
<dbReference type="GO" id="GO:0004888">
    <property type="term" value="F:transmembrane signaling receptor activity"/>
    <property type="evidence" value="ECO:0007669"/>
    <property type="project" value="InterPro"/>
</dbReference>
<sequence length="560" mass="60533">MNVLKDITVRKMLVIILTLFTVIWGAVSIFTMQSFSEVNSLLDDSLAQKKSYTLLVKGNDQYFRSVTRMLRAADFLQSGDTSNAQKIFDSSAAALSISRDMLEQFKNSRHIGVSDELVKSMISSWSNLLDGAIAPMLAASRDGRVEDFRQIFRNQYPPLSVEFGAIAEKYSAATQSDDGINTAKRHADFNQKLLLAALIVGILVLVMTDRYLVNYLVKPINMIKHHLGLLTDGKLHTELDEFGRNCAGQLIPYIKSMQKSLRDTVVVIRDSSSNIYNGTSELRQGNDELSSRTDQQAAALQETAASMEELTSTVKNNADNVHQARKLSEEAQQMAKKGGEISASVVQTMQSISDSSRKIADITSVINGIAFQTNILALNAAVEAARAGEQGRGFAVVAGEVRNLAQRSAQAAKEIETLISESVNRVQIGSGQVQEAGNAMGTIISSVSHVHDLMGEIAAASDEQSRGISQIGQAVTEMDGVTQQNAALVQEASSAASSLEEQARNLADAVSVFDIGDDRESTLLRRPSAQTLKRPVKKAAPALKAPAKASASGSGNWETF</sequence>
<evidence type="ECO:0000256" key="7">
    <source>
        <dbReference type="ARBA" id="ARBA00022989"/>
    </source>
</evidence>
<dbReference type="HOGENOM" id="CLU_000445_107_16_6"/>
<dbReference type="SMART" id="SM00283">
    <property type="entry name" value="MA"/>
    <property type="match status" value="1"/>
</dbReference>
<organism evidence="16 17">
    <name type="scientific">Musicola paradisiaca (strain Ech703)</name>
    <name type="common">Dickeya paradisiaca</name>
    <name type="synonym">Dickeya dadantii</name>
    <dbReference type="NCBI Taxonomy" id="579405"/>
    <lineage>
        <taxon>Bacteria</taxon>
        <taxon>Pseudomonadati</taxon>
        <taxon>Pseudomonadota</taxon>
        <taxon>Gammaproteobacteria</taxon>
        <taxon>Enterobacterales</taxon>
        <taxon>Pectobacteriaceae</taxon>
        <taxon>Musicola</taxon>
    </lineage>
</organism>
<keyword evidence="8 13" id="KW-0472">Membrane</keyword>
<dbReference type="GO" id="GO:0007165">
    <property type="term" value="P:signal transduction"/>
    <property type="evidence" value="ECO:0007669"/>
    <property type="project" value="UniProtKB-KW"/>
</dbReference>
<evidence type="ECO:0000256" key="6">
    <source>
        <dbReference type="ARBA" id="ARBA00022692"/>
    </source>
</evidence>
<dbReference type="PROSITE" id="PS50111">
    <property type="entry name" value="CHEMOTAXIS_TRANSDUC_2"/>
    <property type="match status" value="1"/>
</dbReference>
<comment type="similarity">
    <text evidence="10">Belongs to the methyl-accepting chemotaxis (MCP) protein family.</text>
</comment>
<dbReference type="InterPro" id="IPR003660">
    <property type="entry name" value="HAMP_dom"/>
</dbReference>
<evidence type="ECO:0000256" key="9">
    <source>
        <dbReference type="ARBA" id="ARBA00023224"/>
    </source>
</evidence>
<dbReference type="SUPFAM" id="SSF58104">
    <property type="entry name" value="Methyl-accepting chemotaxis protein (MCP) signaling domain"/>
    <property type="match status" value="1"/>
</dbReference>
<feature type="transmembrane region" description="Helical" evidence="13">
    <location>
        <begin position="12"/>
        <end position="32"/>
    </location>
</feature>
<evidence type="ECO:0000256" key="13">
    <source>
        <dbReference type="SAM" id="Phobius"/>
    </source>
</evidence>
<keyword evidence="7 13" id="KW-1133">Transmembrane helix</keyword>
<reference evidence="16" key="1">
    <citation type="submission" date="2009-06" db="EMBL/GenBank/DDBJ databases">
        <title>Complete sequence of Dickeya dadantii Ech703.</title>
        <authorList>
            <consortium name="US DOE Joint Genome Institute"/>
            <person name="Lucas S."/>
            <person name="Copeland A."/>
            <person name="Lapidus A."/>
            <person name="Glavina del Rio T."/>
            <person name="Dalin E."/>
            <person name="Tice H."/>
            <person name="Bruce D."/>
            <person name="Goodwin L."/>
            <person name="Pitluck S."/>
            <person name="Chertkov O."/>
            <person name="Brettin T."/>
            <person name="Detter J.C."/>
            <person name="Han C."/>
            <person name="Larimer F."/>
            <person name="Land M."/>
            <person name="Hauser L."/>
            <person name="Kyrpides N."/>
            <person name="Mikhailova N."/>
            <person name="Balakrishnan V."/>
            <person name="Glasner J."/>
            <person name="Perna N.T."/>
        </authorList>
    </citation>
    <scope>NUCLEOTIDE SEQUENCE [LARGE SCALE GENOMIC DNA]</scope>
    <source>
        <strain evidence="16">Ech703</strain>
    </source>
</reference>
<evidence type="ECO:0000259" key="15">
    <source>
        <dbReference type="PROSITE" id="PS50885"/>
    </source>
</evidence>
<evidence type="ECO:0000256" key="2">
    <source>
        <dbReference type="ARBA" id="ARBA00022475"/>
    </source>
</evidence>
<feature type="compositionally biased region" description="Low complexity" evidence="12">
    <location>
        <begin position="538"/>
        <end position="552"/>
    </location>
</feature>
<gene>
    <name evidence="16" type="ordered locus">Dd703_2308</name>
</gene>
<dbReference type="FunFam" id="1.10.287.950:FF:000001">
    <property type="entry name" value="Methyl-accepting chemotaxis sensory transducer"/>
    <property type="match status" value="1"/>
</dbReference>
<dbReference type="EMBL" id="CP001654">
    <property type="protein sequence ID" value="ACS86092.1"/>
    <property type="molecule type" value="Genomic_DNA"/>
</dbReference>
<keyword evidence="3" id="KW-0488">Methylation</keyword>
<dbReference type="GO" id="GO:0005886">
    <property type="term" value="C:plasma membrane"/>
    <property type="evidence" value="ECO:0007669"/>
    <property type="project" value="UniProtKB-SubCell"/>
</dbReference>
<dbReference type="Pfam" id="PF02203">
    <property type="entry name" value="TarH"/>
    <property type="match status" value="1"/>
</dbReference>
<keyword evidence="2" id="KW-1003">Cell membrane</keyword>
<keyword evidence="6 13" id="KW-0812">Transmembrane</keyword>
<evidence type="ECO:0000256" key="8">
    <source>
        <dbReference type="ARBA" id="ARBA00023136"/>
    </source>
</evidence>
<evidence type="ECO:0000256" key="12">
    <source>
        <dbReference type="SAM" id="MobiDB-lite"/>
    </source>
</evidence>
<protein>
    <submittedName>
        <fullName evidence="16">Methyl-accepting chemotaxis sensory transducer</fullName>
    </submittedName>
</protein>
<dbReference type="Proteomes" id="UP000002734">
    <property type="component" value="Chromosome"/>
</dbReference>
<comment type="subcellular location">
    <subcellularLocation>
        <location evidence="1">Cell inner membrane</location>
        <topology evidence="1">Multi-pass membrane protein</topology>
    </subcellularLocation>
</comment>
<dbReference type="KEGG" id="dda:Dd703_2308"/>
<dbReference type="InterPro" id="IPR004089">
    <property type="entry name" value="MCPsignal_dom"/>
</dbReference>
<feature type="domain" description="Methyl-accepting transducer" evidence="14">
    <location>
        <begin position="271"/>
        <end position="500"/>
    </location>
</feature>
<evidence type="ECO:0000256" key="5">
    <source>
        <dbReference type="ARBA" id="ARBA00022519"/>
    </source>
</evidence>
<keyword evidence="4" id="KW-0145">Chemotaxis</keyword>
<dbReference type="PANTHER" id="PTHR43531">
    <property type="entry name" value="PROTEIN ICFG"/>
    <property type="match status" value="1"/>
</dbReference>
<feature type="domain" description="HAMP" evidence="15">
    <location>
        <begin position="214"/>
        <end position="266"/>
    </location>
</feature>
<evidence type="ECO:0000256" key="3">
    <source>
        <dbReference type="ARBA" id="ARBA00022481"/>
    </source>
</evidence>
<evidence type="ECO:0000313" key="17">
    <source>
        <dbReference type="Proteomes" id="UP000002734"/>
    </source>
</evidence>
<evidence type="ECO:0000256" key="4">
    <source>
        <dbReference type="ARBA" id="ARBA00022500"/>
    </source>
</evidence>
<dbReference type="AlphaFoldDB" id="C6C8C6"/>
<dbReference type="eggNOG" id="COG0840">
    <property type="taxonomic scope" value="Bacteria"/>
</dbReference>
<accession>C6C8C6</accession>
<dbReference type="GO" id="GO:0006935">
    <property type="term" value="P:chemotaxis"/>
    <property type="evidence" value="ECO:0007669"/>
    <property type="project" value="UniProtKB-KW"/>
</dbReference>
<feature type="region of interest" description="Disordered" evidence="12">
    <location>
        <begin position="530"/>
        <end position="560"/>
    </location>
</feature>
<dbReference type="InterPro" id="IPR004090">
    <property type="entry name" value="Chemotax_Me-accpt_rcpt"/>
</dbReference>
<dbReference type="PROSITE" id="PS50885">
    <property type="entry name" value="HAMP"/>
    <property type="match status" value="1"/>
</dbReference>
<name>C6C8C6_MUSP7</name>
<dbReference type="PANTHER" id="PTHR43531:SF14">
    <property type="entry name" value="METHYL-ACCEPTING CHEMOTAXIS PROTEIN I-RELATED"/>
    <property type="match status" value="1"/>
</dbReference>
<evidence type="ECO:0000259" key="14">
    <source>
        <dbReference type="PROSITE" id="PS50111"/>
    </source>
</evidence>
<evidence type="ECO:0000256" key="11">
    <source>
        <dbReference type="PROSITE-ProRule" id="PRU00284"/>
    </source>
</evidence>
<evidence type="ECO:0000313" key="16">
    <source>
        <dbReference type="EMBL" id="ACS86092.1"/>
    </source>
</evidence>
<evidence type="ECO:0000256" key="10">
    <source>
        <dbReference type="ARBA" id="ARBA00029447"/>
    </source>
</evidence>
<evidence type="ECO:0000256" key="1">
    <source>
        <dbReference type="ARBA" id="ARBA00004429"/>
    </source>
</evidence>
<keyword evidence="9 11" id="KW-0807">Transducer</keyword>